<dbReference type="PANTHER" id="PTHR48465">
    <property type="entry name" value="PROTEIN SSUH2 HOMOLOG"/>
    <property type="match status" value="1"/>
</dbReference>
<protein>
    <recommendedName>
        <fullName evidence="3">SSUH2-like protein</fullName>
    </recommendedName>
</protein>
<comment type="caution">
    <text evidence="1">The sequence shown here is derived from an EMBL/GenBank/DDBJ whole genome shotgun (WGS) entry which is preliminary data.</text>
</comment>
<dbReference type="Proteomes" id="UP001054945">
    <property type="component" value="Unassembled WGS sequence"/>
</dbReference>
<evidence type="ECO:0000313" key="2">
    <source>
        <dbReference type="Proteomes" id="UP001054945"/>
    </source>
</evidence>
<keyword evidence="2" id="KW-1185">Reference proteome</keyword>
<proteinExistence type="predicted"/>
<gene>
    <name evidence="1" type="primary">AVEN_137591_1</name>
    <name evidence="1" type="ORF">CEXT_380491</name>
</gene>
<organism evidence="1 2">
    <name type="scientific">Caerostris extrusa</name>
    <name type="common">Bark spider</name>
    <name type="synonym">Caerostris bankana</name>
    <dbReference type="NCBI Taxonomy" id="172846"/>
    <lineage>
        <taxon>Eukaryota</taxon>
        <taxon>Metazoa</taxon>
        <taxon>Ecdysozoa</taxon>
        <taxon>Arthropoda</taxon>
        <taxon>Chelicerata</taxon>
        <taxon>Arachnida</taxon>
        <taxon>Araneae</taxon>
        <taxon>Araneomorphae</taxon>
        <taxon>Entelegynae</taxon>
        <taxon>Araneoidea</taxon>
        <taxon>Araneidae</taxon>
        <taxon>Caerostris</taxon>
    </lineage>
</organism>
<dbReference type="PANTHER" id="PTHR48465:SF1">
    <property type="entry name" value="PROTEIN SSUH2 HOMOLOG"/>
    <property type="match status" value="1"/>
</dbReference>
<evidence type="ECO:0008006" key="3">
    <source>
        <dbReference type="Google" id="ProtNLM"/>
    </source>
</evidence>
<reference evidence="1 2" key="1">
    <citation type="submission" date="2021-06" db="EMBL/GenBank/DDBJ databases">
        <title>Caerostris extrusa draft genome.</title>
        <authorList>
            <person name="Kono N."/>
            <person name="Arakawa K."/>
        </authorList>
    </citation>
    <scope>NUCLEOTIDE SEQUENCE [LARGE SCALE GENOMIC DNA]</scope>
</reference>
<name>A0AAV4M2U7_CAEEX</name>
<dbReference type="AlphaFoldDB" id="A0AAV4M2U7"/>
<dbReference type="EMBL" id="BPLR01001802">
    <property type="protein sequence ID" value="GIX66548.1"/>
    <property type="molecule type" value="Genomic_DNA"/>
</dbReference>
<accession>A0AAV4M2U7</accession>
<sequence length="290" mass="32332">MDRDLSGDMILTDILSDSAFHYKLESFGEKRESVHRYTGYYGQSIDGIENGPIPDPWDVEVGVPTKFLDHKITTEIPHSAYVKQCHTCHGRKKVTCSSCGGFGTESCSWCSGRGKDSDDNSCSSCGGSGSRDCWTCSGSGKVKCGTCDGHGDLKHYRLLIVTTVEMILFHFFSGKNHITDFVSNADNLPGNLVTQVEGKDLFCEQGIQVIPMTMALDNEINIASSALIREHSVSFPSEQILAQRHKLRAVPITRAKYIWRSKTGEFYVYGYENKVYFERYPQQCCCCTCC</sequence>
<evidence type="ECO:0000313" key="1">
    <source>
        <dbReference type="EMBL" id="GIX66548.1"/>
    </source>
</evidence>
<dbReference type="InterPro" id="IPR052789">
    <property type="entry name" value="SSUH2_homolog"/>
</dbReference>